<dbReference type="InterPro" id="IPR011663">
    <property type="entry name" value="UTRA"/>
</dbReference>
<dbReference type="InterPro" id="IPR050679">
    <property type="entry name" value="Bact_HTH_transcr_reg"/>
</dbReference>
<dbReference type="PANTHER" id="PTHR44846">
    <property type="entry name" value="MANNOSYL-D-GLYCERATE TRANSPORT/METABOLISM SYSTEM REPRESSOR MNGR-RELATED"/>
    <property type="match status" value="1"/>
</dbReference>
<dbReference type="PRINTS" id="PR00035">
    <property type="entry name" value="HTHGNTR"/>
</dbReference>
<dbReference type="SUPFAM" id="SSF64288">
    <property type="entry name" value="Chorismate lyase-like"/>
    <property type="match status" value="1"/>
</dbReference>
<proteinExistence type="predicted"/>
<dbReference type="InterPro" id="IPR000524">
    <property type="entry name" value="Tscrpt_reg_HTH_GntR"/>
</dbReference>
<reference evidence="5 6" key="1">
    <citation type="submission" date="2019-07" db="EMBL/GenBank/DDBJ databases">
        <title>Genomic Encyclopedia of Type Strains, Phase I: the one thousand microbial genomes (KMG-I) project.</title>
        <authorList>
            <person name="Kyrpides N."/>
        </authorList>
    </citation>
    <scope>NUCLEOTIDE SEQUENCE [LARGE SCALE GENOMIC DNA]</scope>
    <source>
        <strain evidence="5 6">DSM 16647</strain>
    </source>
</reference>
<dbReference type="GO" id="GO:0003700">
    <property type="term" value="F:DNA-binding transcription factor activity"/>
    <property type="evidence" value="ECO:0007669"/>
    <property type="project" value="InterPro"/>
</dbReference>
<keyword evidence="2" id="KW-0238">DNA-binding</keyword>
<protein>
    <submittedName>
        <fullName evidence="5">GntR family transcriptional regulator</fullName>
    </submittedName>
</protein>
<dbReference type="OrthoDB" id="457376at2"/>
<name>A0A5S5AT86_9FIRM</name>
<gene>
    <name evidence="5" type="ORF">LZ11_01426</name>
</gene>
<dbReference type="Proteomes" id="UP000322294">
    <property type="component" value="Unassembled WGS sequence"/>
</dbReference>
<evidence type="ECO:0000313" key="5">
    <source>
        <dbReference type="EMBL" id="TYP54216.1"/>
    </source>
</evidence>
<evidence type="ECO:0000313" key="6">
    <source>
        <dbReference type="Proteomes" id="UP000322294"/>
    </source>
</evidence>
<dbReference type="AlphaFoldDB" id="A0A5S5AT86"/>
<dbReference type="Pfam" id="PF00392">
    <property type="entry name" value="GntR"/>
    <property type="match status" value="1"/>
</dbReference>
<dbReference type="FunFam" id="1.10.10.10:FF:000079">
    <property type="entry name" value="GntR family transcriptional regulator"/>
    <property type="match status" value="1"/>
</dbReference>
<sequence>MLDKKSPIPAYFRLKQIIRDEIKRQDLKPGDPLPSEREYCERFGLSRMTVRQALKELELEGVIVREKGRGSFVAIPRIEQEGLMSFTEMVMSRGMTPRTEVVEFDSIPAGEMGEFLGIDLKEEVYRVARLRKADRVPVAVETVYIPVLLVPDFEKIDLSGSLYELLSTRYGIEVRSSRTSFSAVLSTPDLEALLMLEETMPLLKVESVYFHTKPVFYEVSYYRSDQFKITVNLNR</sequence>
<dbReference type="PANTHER" id="PTHR44846:SF1">
    <property type="entry name" value="MANNOSYL-D-GLYCERATE TRANSPORT_METABOLISM SYSTEM REPRESSOR MNGR-RELATED"/>
    <property type="match status" value="1"/>
</dbReference>
<dbReference type="Pfam" id="PF07702">
    <property type="entry name" value="UTRA"/>
    <property type="match status" value="1"/>
</dbReference>
<evidence type="ECO:0000259" key="4">
    <source>
        <dbReference type="PROSITE" id="PS50949"/>
    </source>
</evidence>
<dbReference type="PROSITE" id="PS50949">
    <property type="entry name" value="HTH_GNTR"/>
    <property type="match status" value="1"/>
</dbReference>
<dbReference type="EMBL" id="VNHO01000013">
    <property type="protein sequence ID" value="TYP54216.1"/>
    <property type="molecule type" value="Genomic_DNA"/>
</dbReference>
<dbReference type="RefSeq" id="WP_148867185.1">
    <property type="nucleotide sequence ID" value="NZ_VNHO01000013.1"/>
</dbReference>
<dbReference type="CDD" id="cd07377">
    <property type="entry name" value="WHTH_GntR"/>
    <property type="match status" value="1"/>
</dbReference>
<dbReference type="SUPFAM" id="SSF46785">
    <property type="entry name" value="Winged helix' DNA-binding domain"/>
    <property type="match status" value="1"/>
</dbReference>
<evidence type="ECO:0000256" key="1">
    <source>
        <dbReference type="ARBA" id="ARBA00023015"/>
    </source>
</evidence>
<dbReference type="SMART" id="SM00345">
    <property type="entry name" value="HTH_GNTR"/>
    <property type="match status" value="1"/>
</dbReference>
<dbReference type="InterPro" id="IPR036388">
    <property type="entry name" value="WH-like_DNA-bd_sf"/>
</dbReference>
<feature type="domain" description="HTH gntR-type" evidence="4">
    <location>
        <begin position="8"/>
        <end position="76"/>
    </location>
</feature>
<evidence type="ECO:0000256" key="3">
    <source>
        <dbReference type="ARBA" id="ARBA00023163"/>
    </source>
</evidence>
<dbReference type="GO" id="GO:0045892">
    <property type="term" value="P:negative regulation of DNA-templated transcription"/>
    <property type="evidence" value="ECO:0007669"/>
    <property type="project" value="TreeGrafter"/>
</dbReference>
<keyword evidence="6" id="KW-1185">Reference proteome</keyword>
<keyword evidence="3" id="KW-0804">Transcription</keyword>
<accession>A0A5S5AT86</accession>
<dbReference type="InterPro" id="IPR036390">
    <property type="entry name" value="WH_DNA-bd_sf"/>
</dbReference>
<organism evidence="5 6">
    <name type="scientific">Thermosediminibacter litoriperuensis</name>
    <dbReference type="NCBI Taxonomy" id="291989"/>
    <lineage>
        <taxon>Bacteria</taxon>
        <taxon>Bacillati</taxon>
        <taxon>Bacillota</taxon>
        <taxon>Clostridia</taxon>
        <taxon>Thermosediminibacterales</taxon>
        <taxon>Thermosediminibacteraceae</taxon>
        <taxon>Thermosediminibacter</taxon>
    </lineage>
</organism>
<dbReference type="InterPro" id="IPR028978">
    <property type="entry name" value="Chorismate_lyase_/UTRA_dom_sf"/>
</dbReference>
<comment type="caution">
    <text evidence="5">The sequence shown here is derived from an EMBL/GenBank/DDBJ whole genome shotgun (WGS) entry which is preliminary data.</text>
</comment>
<dbReference type="Gene3D" id="3.40.1410.10">
    <property type="entry name" value="Chorismate lyase-like"/>
    <property type="match status" value="1"/>
</dbReference>
<keyword evidence="1" id="KW-0805">Transcription regulation</keyword>
<evidence type="ECO:0000256" key="2">
    <source>
        <dbReference type="ARBA" id="ARBA00023125"/>
    </source>
</evidence>
<dbReference type="GO" id="GO:0003677">
    <property type="term" value="F:DNA binding"/>
    <property type="evidence" value="ECO:0007669"/>
    <property type="project" value="UniProtKB-KW"/>
</dbReference>
<dbReference type="Gene3D" id="1.10.10.10">
    <property type="entry name" value="Winged helix-like DNA-binding domain superfamily/Winged helix DNA-binding domain"/>
    <property type="match status" value="1"/>
</dbReference>
<dbReference type="SMART" id="SM00866">
    <property type="entry name" value="UTRA"/>
    <property type="match status" value="1"/>
</dbReference>